<protein>
    <recommendedName>
        <fullName evidence="4">Glycosyltransferase</fullName>
        <ecNumber evidence="4">2.4.1.-</ecNumber>
    </recommendedName>
</protein>
<evidence type="ECO:0000256" key="1">
    <source>
        <dbReference type="ARBA" id="ARBA00009995"/>
    </source>
</evidence>
<dbReference type="OrthoDB" id="5835829at2759"/>
<sequence length="505" mass="53939">MPAMAREEKVAETKAKAKPAPPHYLVVTFPAQGHISPARHLAQRLLRATPGSRVTLSTAVSACRKMFPENNAAEVELVDGAGIHYAAYSDGHDEGFDREKGDNAAYMRALRLVGAQTLDALLGRFRDEGRPVTRIVYTLLLSWVAAVARAHGVPSALYWIQPATVLAAYFHYLRRTDGVDKAIADAARAGDLWAEVQIPGITAQLRVRDLPSFLISGAVVDDPASSDDPYVMVLAEFLEDLAALAREDDPKVLVNTFDAMEPDAVATLREHGLGVVPVGPLLSFLDAGLGTPAPASNNDLFQQDGKDYMAWLDAQQEGSVVYISFGSLSVMSERQVAEIARGMADSGRPFLWVLRKDNRAGAGIDVDGISEKGGNGMVVEWCEQGKVLGHAAVGCFVTHCGWNSTVESVACGVPAVGVPQWTDQGTNAWLLERIGVGVRAAVSEDDGVLEAEELQRCLAFAASEPVRAQAALWRDKARAAAAQGGSSEKNLRAFMEQAIAPGGGN</sequence>
<dbReference type="GeneID" id="100825396"/>
<keyword evidence="7" id="KW-1185">Reference proteome</keyword>
<dbReference type="EC" id="2.4.1.-" evidence="4"/>
<reference evidence="6" key="3">
    <citation type="submission" date="2018-08" db="UniProtKB">
        <authorList>
            <consortium name="EnsemblPlants"/>
        </authorList>
    </citation>
    <scope>IDENTIFICATION</scope>
    <source>
        <strain evidence="6">cv. Bd21</strain>
    </source>
</reference>
<dbReference type="GO" id="GO:0005737">
    <property type="term" value="C:cytoplasm"/>
    <property type="evidence" value="ECO:0000318"/>
    <property type="project" value="GO_Central"/>
</dbReference>
<evidence type="ECO:0000256" key="4">
    <source>
        <dbReference type="RuleBase" id="RU362057"/>
    </source>
</evidence>
<dbReference type="PANTHER" id="PTHR11926">
    <property type="entry name" value="GLUCOSYL/GLUCURONOSYL TRANSFERASES"/>
    <property type="match status" value="1"/>
</dbReference>
<dbReference type="KEGG" id="bdi:100825396"/>
<proteinExistence type="inferred from homology"/>
<dbReference type="PROSITE" id="PS00375">
    <property type="entry name" value="UDPGT"/>
    <property type="match status" value="1"/>
</dbReference>
<accession>A0A0Q3MF09</accession>
<dbReference type="Gramene" id="KQK03014">
    <property type="protein sequence ID" value="KQK03014"/>
    <property type="gene ID" value="BRADI_2g05042v3"/>
</dbReference>
<dbReference type="Proteomes" id="UP000008810">
    <property type="component" value="Chromosome 2"/>
</dbReference>
<dbReference type="ExpressionAtlas" id="A0A0Q3MF09">
    <property type="expression patterns" value="baseline"/>
</dbReference>
<dbReference type="GO" id="GO:0080044">
    <property type="term" value="F:quercetin 7-O-glucosyltransferase activity"/>
    <property type="evidence" value="ECO:0000318"/>
    <property type="project" value="GO_Central"/>
</dbReference>
<gene>
    <name evidence="6" type="primary">LOC100825396</name>
    <name evidence="5" type="ORF">BRADI_2g05042v3</name>
</gene>
<keyword evidence="2 3" id="KW-0808">Transferase</keyword>
<dbReference type="RefSeq" id="XP_003565425.2">
    <property type="nucleotide sequence ID" value="XM_003565377.3"/>
</dbReference>
<evidence type="ECO:0000313" key="7">
    <source>
        <dbReference type="Proteomes" id="UP000008810"/>
    </source>
</evidence>
<evidence type="ECO:0000313" key="6">
    <source>
        <dbReference type="EnsemblPlants" id="KQK03014"/>
    </source>
</evidence>
<reference evidence="5" key="2">
    <citation type="submission" date="2017-06" db="EMBL/GenBank/DDBJ databases">
        <title>WGS assembly of Brachypodium distachyon.</title>
        <authorList>
            <consortium name="The International Brachypodium Initiative"/>
            <person name="Lucas S."/>
            <person name="Harmon-Smith M."/>
            <person name="Lail K."/>
            <person name="Tice H."/>
            <person name="Grimwood J."/>
            <person name="Bruce D."/>
            <person name="Barry K."/>
            <person name="Shu S."/>
            <person name="Lindquist E."/>
            <person name="Wang M."/>
            <person name="Pitluck S."/>
            <person name="Vogel J.P."/>
            <person name="Garvin D.F."/>
            <person name="Mockler T.C."/>
            <person name="Schmutz J."/>
            <person name="Rokhsar D."/>
            <person name="Bevan M.W."/>
        </authorList>
    </citation>
    <scope>NUCLEOTIDE SEQUENCE</scope>
    <source>
        <strain evidence="5">Bd21</strain>
    </source>
</reference>
<dbReference type="AlphaFoldDB" id="A0A0Q3MF09"/>
<dbReference type="EnsemblPlants" id="KQK03014">
    <property type="protein sequence ID" value="KQK03014"/>
    <property type="gene ID" value="BRADI_2g05042v3"/>
</dbReference>
<dbReference type="Gene3D" id="3.40.50.2000">
    <property type="entry name" value="Glycogen Phosphorylase B"/>
    <property type="match status" value="2"/>
</dbReference>
<dbReference type="SUPFAM" id="SSF53756">
    <property type="entry name" value="UDP-Glycosyltransferase/glycogen phosphorylase"/>
    <property type="match status" value="1"/>
</dbReference>
<comment type="similarity">
    <text evidence="1 3">Belongs to the UDP-glycosyltransferase family.</text>
</comment>
<dbReference type="PANTHER" id="PTHR11926:SF1534">
    <property type="entry name" value="GLYCOSYLTRANSFERASE"/>
    <property type="match status" value="1"/>
</dbReference>
<dbReference type="InterPro" id="IPR035595">
    <property type="entry name" value="UDP_glycos_trans_CS"/>
</dbReference>
<name>A0A0Q3MF09_BRADI</name>
<evidence type="ECO:0000313" key="5">
    <source>
        <dbReference type="EMBL" id="KQK03014.1"/>
    </source>
</evidence>
<dbReference type="FunFam" id="3.40.50.2000:FF:000019">
    <property type="entry name" value="Glycosyltransferase"/>
    <property type="match status" value="1"/>
</dbReference>
<dbReference type="GO" id="GO:0080043">
    <property type="term" value="F:quercetin 3-O-glucosyltransferase activity"/>
    <property type="evidence" value="ECO:0000318"/>
    <property type="project" value="GO_Central"/>
</dbReference>
<evidence type="ECO:0000256" key="3">
    <source>
        <dbReference type="RuleBase" id="RU003718"/>
    </source>
</evidence>
<dbReference type="Pfam" id="PF00201">
    <property type="entry name" value="UDPGT"/>
    <property type="match status" value="1"/>
</dbReference>
<keyword evidence="3" id="KW-0328">Glycosyltransferase</keyword>
<dbReference type="CDD" id="cd03784">
    <property type="entry name" value="GT1_Gtf-like"/>
    <property type="match status" value="1"/>
</dbReference>
<dbReference type="EMBL" id="CM000881">
    <property type="protein sequence ID" value="KQK03014.1"/>
    <property type="molecule type" value="Genomic_DNA"/>
</dbReference>
<evidence type="ECO:0000256" key="2">
    <source>
        <dbReference type="ARBA" id="ARBA00022679"/>
    </source>
</evidence>
<reference evidence="5 6" key="1">
    <citation type="journal article" date="2010" name="Nature">
        <title>Genome sequencing and analysis of the model grass Brachypodium distachyon.</title>
        <authorList>
            <consortium name="International Brachypodium Initiative"/>
        </authorList>
    </citation>
    <scope>NUCLEOTIDE SEQUENCE [LARGE SCALE GENOMIC DNA]</scope>
    <source>
        <strain evidence="5">Bd21</strain>
        <strain evidence="6">cv. Bd21</strain>
    </source>
</reference>
<organism evidence="5">
    <name type="scientific">Brachypodium distachyon</name>
    <name type="common">Purple false brome</name>
    <name type="synonym">Trachynia distachya</name>
    <dbReference type="NCBI Taxonomy" id="15368"/>
    <lineage>
        <taxon>Eukaryota</taxon>
        <taxon>Viridiplantae</taxon>
        <taxon>Streptophyta</taxon>
        <taxon>Embryophyta</taxon>
        <taxon>Tracheophyta</taxon>
        <taxon>Spermatophyta</taxon>
        <taxon>Magnoliopsida</taxon>
        <taxon>Liliopsida</taxon>
        <taxon>Poales</taxon>
        <taxon>Poaceae</taxon>
        <taxon>BOP clade</taxon>
        <taxon>Pooideae</taxon>
        <taxon>Stipodae</taxon>
        <taxon>Brachypodieae</taxon>
        <taxon>Brachypodium</taxon>
    </lineage>
</organism>
<dbReference type="InterPro" id="IPR002213">
    <property type="entry name" value="UDP_glucos_trans"/>
</dbReference>